<protein>
    <submittedName>
        <fullName evidence="2">GNAT family N-acetyltransferase</fullName>
    </submittedName>
</protein>
<dbReference type="CDD" id="cd04301">
    <property type="entry name" value="NAT_SF"/>
    <property type="match status" value="1"/>
</dbReference>
<dbReference type="SUPFAM" id="SSF55729">
    <property type="entry name" value="Acyl-CoA N-acyltransferases (Nat)"/>
    <property type="match status" value="1"/>
</dbReference>
<dbReference type="PANTHER" id="PTHR42791:SF1">
    <property type="entry name" value="N-ACETYLTRANSFERASE DOMAIN-CONTAINING PROTEIN"/>
    <property type="match status" value="1"/>
</dbReference>
<dbReference type="OrthoDB" id="7057833at2"/>
<feature type="domain" description="N-acetyltransferase" evidence="1">
    <location>
        <begin position="78"/>
        <end position="218"/>
    </location>
</feature>
<dbReference type="InterPro" id="IPR016181">
    <property type="entry name" value="Acyl_CoA_acyltransferase"/>
</dbReference>
<gene>
    <name evidence="2" type="ORF">GR328_19615</name>
</gene>
<dbReference type="Pfam" id="PF00583">
    <property type="entry name" value="Acetyltransf_1"/>
    <property type="match status" value="1"/>
</dbReference>
<dbReference type="InterPro" id="IPR000182">
    <property type="entry name" value="GNAT_dom"/>
</dbReference>
<evidence type="ECO:0000313" key="3">
    <source>
        <dbReference type="Proteomes" id="UP000436483"/>
    </source>
</evidence>
<dbReference type="AlphaFoldDB" id="A0A7X3SQU0"/>
<dbReference type="EMBL" id="WURB01000018">
    <property type="protein sequence ID" value="MXQ13623.1"/>
    <property type="molecule type" value="Genomic_DNA"/>
</dbReference>
<dbReference type="GO" id="GO:0016747">
    <property type="term" value="F:acyltransferase activity, transferring groups other than amino-acyl groups"/>
    <property type="evidence" value="ECO:0007669"/>
    <property type="project" value="InterPro"/>
</dbReference>
<reference evidence="2 3" key="1">
    <citation type="submission" date="2019-12" db="EMBL/GenBank/DDBJ databases">
        <authorList>
            <person name="Yuan C.-G."/>
        </authorList>
    </citation>
    <scope>NUCLEOTIDE SEQUENCE [LARGE SCALE GENOMIC DNA]</scope>
    <source>
        <strain evidence="2 3">KCTC 23863</strain>
    </source>
</reference>
<dbReference type="PANTHER" id="PTHR42791">
    <property type="entry name" value="GNAT FAMILY ACETYLTRANSFERASE"/>
    <property type="match status" value="1"/>
</dbReference>
<evidence type="ECO:0000313" key="2">
    <source>
        <dbReference type="EMBL" id="MXQ13623.1"/>
    </source>
</evidence>
<reference evidence="2 3" key="2">
    <citation type="submission" date="2020-01" db="EMBL/GenBank/DDBJ databases">
        <title>Microvirga sp. nov., an arsenate reduction bacterium isolated from Tibet hotspring sediments.</title>
        <authorList>
            <person name="Xian W.-D."/>
            <person name="Li W.-J."/>
        </authorList>
    </citation>
    <scope>NUCLEOTIDE SEQUENCE [LARGE SCALE GENOMIC DNA]</scope>
    <source>
        <strain evidence="2 3">KCTC 23863</strain>
    </source>
</reference>
<keyword evidence="2" id="KW-0808">Transferase</keyword>
<comment type="caution">
    <text evidence="2">The sequence shown here is derived from an EMBL/GenBank/DDBJ whole genome shotgun (WGS) entry which is preliminary data.</text>
</comment>
<accession>A0A7X3SQU0</accession>
<dbReference type="Proteomes" id="UP000436483">
    <property type="component" value="Unassembled WGS sequence"/>
</dbReference>
<dbReference type="Gene3D" id="3.40.630.30">
    <property type="match status" value="1"/>
</dbReference>
<organism evidence="2 3">
    <name type="scientific">Microvirga makkahensis</name>
    <dbReference type="NCBI Taxonomy" id="1128670"/>
    <lineage>
        <taxon>Bacteria</taxon>
        <taxon>Pseudomonadati</taxon>
        <taxon>Pseudomonadota</taxon>
        <taxon>Alphaproteobacteria</taxon>
        <taxon>Hyphomicrobiales</taxon>
        <taxon>Methylobacteriaceae</taxon>
        <taxon>Microvirga</taxon>
    </lineage>
</organism>
<keyword evidence="3" id="KW-1185">Reference proteome</keyword>
<dbReference type="PROSITE" id="PS51186">
    <property type="entry name" value="GNAT"/>
    <property type="match status" value="1"/>
</dbReference>
<dbReference type="InterPro" id="IPR052523">
    <property type="entry name" value="Trichothecene_AcTrans"/>
</dbReference>
<name>A0A7X3SQU0_9HYPH</name>
<proteinExistence type="predicted"/>
<evidence type="ECO:0000259" key="1">
    <source>
        <dbReference type="PROSITE" id="PS51186"/>
    </source>
</evidence>
<sequence length="218" mass="24472">MRSTRRASTLSSLSPLEPNWSETIVDVQVQTAGINDQPRLIATMSLAFSTDPAVRWLYPEPESYLANFPQFVTAFGGRAFECGTAHFIGDVQAAALWLPPGVKPNEETLSSLFERSVPEPRQEVLFAVFEQMGKYHPHEPHWYLPLIGVDPVQQRRGYGSILLEHVLKTCDQDGIPAYLESSNLENIPLYQRHSFEVLGTIQVGNCPPVTPMLRRPLQ</sequence>